<feature type="chain" id="PRO_5002233959" description="DUF3757 domain-containing protein" evidence="1">
    <location>
        <begin position="20"/>
        <end position="163"/>
    </location>
</feature>
<evidence type="ECO:0000313" key="2">
    <source>
        <dbReference type="EMBL" id="KIR24284.1"/>
    </source>
</evidence>
<proteinExistence type="predicted"/>
<dbReference type="AlphaFoldDB" id="A0A0D0TRB6"/>
<evidence type="ECO:0008006" key="4">
    <source>
        <dbReference type="Google" id="ProtNLM"/>
    </source>
</evidence>
<accession>A0A0D0TRB6</accession>
<organism evidence="2 3">
    <name type="scientific">Pseudomonas fluorescens</name>
    <dbReference type="NCBI Taxonomy" id="294"/>
    <lineage>
        <taxon>Bacteria</taxon>
        <taxon>Pseudomonadati</taxon>
        <taxon>Pseudomonadota</taxon>
        <taxon>Gammaproteobacteria</taxon>
        <taxon>Pseudomonadales</taxon>
        <taxon>Pseudomonadaceae</taxon>
        <taxon>Pseudomonas</taxon>
    </lineage>
</organism>
<comment type="caution">
    <text evidence="2">The sequence shown here is derived from an EMBL/GenBank/DDBJ whole genome shotgun (WGS) entry which is preliminary data.</text>
</comment>
<feature type="signal peptide" evidence="1">
    <location>
        <begin position="1"/>
        <end position="19"/>
    </location>
</feature>
<dbReference type="RefSeq" id="WP_043046371.1">
    <property type="nucleotide sequence ID" value="NZ_JXCQ01000002.1"/>
</dbReference>
<protein>
    <recommendedName>
        <fullName evidence="4">DUF3757 domain-containing protein</fullName>
    </recommendedName>
</protein>
<name>A0A0D0TRB6_PSEFL</name>
<dbReference type="Proteomes" id="UP000032210">
    <property type="component" value="Unassembled WGS sequence"/>
</dbReference>
<reference evidence="2 3" key="1">
    <citation type="submission" date="2015-01" db="EMBL/GenBank/DDBJ databases">
        <title>Genome sequence of the beneficial rhizobacterium Pseudomonas fluorescens 2-79.</title>
        <authorList>
            <person name="Thuermer A."/>
            <person name="Daniel R."/>
        </authorList>
    </citation>
    <scope>NUCLEOTIDE SEQUENCE [LARGE SCALE GENOMIC DNA]</scope>
    <source>
        <strain evidence="2 3">2-79</strain>
    </source>
</reference>
<dbReference type="InterPro" id="IPR022231">
    <property type="entry name" value="DUF3757"/>
</dbReference>
<gene>
    <name evidence="2" type="ORF">PFLU3_01750</name>
</gene>
<keyword evidence="1" id="KW-0732">Signal</keyword>
<dbReference type="Pfam" id="PF12582">
    <property type="entry name" value="DUF3757"/>
    <property type="match status" value="1"/>
</dbReference>
<dbReference type="EMBL" id="JXCQ01000002">
    <property type="protein sequence ID" value="KIR24284.1"/>
    <property type="molecule type" value="Genomic_DNA"/>
</dbReference>
<evidence type="ECO:0000313" key="3">
    <source>
        <dbReference type="Proteomes" id="UP000032210"/>
    </source>
</evidence>
<evidence type="ECO:0000256" key="1">
    <source>
        <dbReference type="SAM" id="SignalP"/>
    </source>
</evidence>
<sequence length="163" mass="18255">MFKRLMCLLLMMGSVAALARAEQGCPYPLMIKHVDEHFEVVDKNVLWQSQKVESRDFIDRFIGAVFTPGKGEERQGGYMDKCLYRTGGGAVVALRPSPSGVPTSMSLTDTLYWRLDKDVFGQPVYLCDEGPPDNCAFKVADKKRKAVKSLINPPEDSYLPTPY</sequence>